<dbReference type="InterPro" id="IPR046602">
    <property type="entry name" value="DUF6661"/>
</dbReference>
<evidence type="ECO:0000313" key="1">
    <source>
        <dbReference type="EMBL" id="MPM59609.1"/>
    </source>
</evidence>
<dbReference type="EMBL" id="VSSQ01017373">
    <property type="protein sequence ID" value="MPM59609.1"/>
    <property type="molecule type" value="Genomic_DNA"/>
</dbReference>
<accession>A0A645B2G6</accession>
<proteinExistence type="predicted"/>
<dbReference type="AlphaFoldDB" id="A0A645B2G6"/>
<sequence>MEIEESGIGFIFHNDRVVKFDDSEFYRRYFNCLPHSKGVDFVCEAGGKRALIEVKNCLGHEAENIWRIGSDNAKREVVTPSPGDDRESLDIEMSLKAAMTIACLCGALSKERGCSHAETLSDICRPLGNVGLGGEPLYIILFLEGNFYFETRSKKMIMERLQTSIRKKLSWLNCSVSVTDSSTYKKKFFTIRQNQTGSC</sequence>
<organism evidence="1">
    <name type="scientific">bioreactor metagenome</name>
    <dbReference type="NCBI Taxonomy" id="1076179"/>
    <lineage>
        <taxon>unclassified sequences</taxon>
        <taxon>metagenomes</taxon>
        <taxon>ecological metagenomes</taxon>
    </lineage>
</organism>
<dbReference type="Pfam" id="PF20366">
    <property type="entry name" value="DUF6661"/>
    <property type="match status" value="1"/>
</dbReference>
<reference evidence="1" key="1">
    <citation type="submission" date="2019-08" db="EMBL/GenBank/DDBJ databases">
        <authorList>
            <person name="Kucharzyk K."/>
            <person name="Murdoch R.W."/>
            <person name="Higgins S."/>
            <person name="Loffler F."/>
        </authorList>
    </citation>
    <scope>NUCLEOTIDE SEQUENCE</scope>
</reference>
<name>A0A645B2G6_9ZZZZ</name>
<protein>
    <submittedName>
        <fullName evidence="1">Uncharacterized protein</fullName>
    </submittedName>
</protein>
<comment type="caution">
    <text evidence="1">The sequence shown here is derived from an EMBL/GenBank/DDBJ whole genome shotgun (WGS) entry which is preliminary data.</text>
</comment>
<gene>
    <name evidence="1" type="ORF">SDC9_106454</name>
</gene>